<dbReference type="PROSITE" id="PS00866">
    <property type="entry name" value="CPSASE_1"/>
    <property type="match status" value="1"/>
</dbReference>
<evidence type="ECO:0000256" key="8">
    <source>
        <dbReference type="PROSITE-ProRule" id="PRU00409"/>
    </source>
</evidence>
<evidence type="ECO:0000259" key="9">
    <source>
        <dbReference type="PROSITE" id="PS50968"/>
    </source>
</evidence>
<dbReference type="GO" id="GO:0005739">
    <property type="term" value="C:mitochondrion"/>
    <property type="evidence" value="ECO:0007669"/>
    <property type="project" value="TreeGrafter"/>
</dbReference>
<accession>X5CQG2</accession>
<dbReference type="PANTHER" id="PTHR18866:SF33">
    <property type="entry name" value="METHYLCROTONOYL-COA CARBOXYLASE SUBUNIT ALPHA, MITOCHONDRIAL-RELATED"/>
    <property type="match status" value="1"/>
</dbReference>
<dbReference type="InterPro" id="IPR016185">
    <property type="entry name" value="PreATP-grasp_dom_sf"/>
</dbReference>
<dbReference type="SUPFAM" id="SSF56059">
    <property type="entry name" value="Glutathione synthetase ATP-binding domain-like"/>
    <property type="match status" value="1"/>
</dbReference>
<feature type="domain" description="ATP-grasp" evidence="10">
    <location>
        <begin position="125"/>
        <end position="322"/>
    </location>
</feature>
<sequence length="722" mass="77754">MAARPLFRKLLVANRGEIACRIMRSAHKLGIQTVAVYSEPDSRAPHVAMATESICLGGVKSADSYLRMDKIIEAIKMTGAEAVHPGYGFLSENADFSEAVEKAGVAFIGPGASAIHAMGDKIESKKLAKQAGVTTIPGFQGVIADEDEAARVAAEVGFPVMIKASAGGGGKGMRIAWDAEGAKQAFRLSSREAAAAFGDDRIFIERYVEHPRHVEIQLIADAHGNVVYLPERECSVQRRNQKVIEEAPAPNFSHETWRKMGEEAAQLARAVGYRSAGTVEFLVDARDQHYFLEMNTRLQVEHPVTEIVAGLDLVEEMIRVAAGEKLSITQEQVARHGWAIECRVYAEDPLRKFLPSIGTLSAYRPPDEAACNVAADIAMGIAPGSMGKGIVRVDDGVAEGGEISVHYDPMIAKLITHGRDREHARNLMVAALDRYLIWGTSLRHNTNFLRSMMVHPRFIAGHITTGFIPEEFPDGYNGHQLSETDRQDLVSATAALEFMAAAQARTVSSGEAVENGTVAINVRVDKEGELDHALSVSRICAASCNRLSAKLPPSGGCEILVAAAASEGDNGSDSAWQRRMRIISSGLGPCRVFEAVMDADRGDGTLVVQVQKRLPLGWQLCAFGTVFNVLSRPSHYAKLAVHMKPPPPDPFAGSLLSPMPGTLHSVAVDVGAVVTAGQELCVVEAMKMQNVLLAERDGVVKTVYAKPGDTLVADQPIIGFEK</sequence>
<dbReference type="SUPFAM" id="SSF51246">
    <property type="entry name" value="Rudiment single hybrid motif"/>
    <property type="match status" value="1"/>
</dbReference>
<dbReference type="PANTHER" id="PTHR18866">
    <property type="entry name" value="CARBOXYLASE:PYRUVATE/ACETYL-COA/PROPIONYL-COA CARBOXYLASE"/>
    <property type="match status" value="1"/>
</dbReference>
<dbReference type="InterPro" id="IPR000089">
    <property type="entry name" value="Biotin_lipoyl"/>
</dbReference>
<feature type="non-terminal residue" evidence="12">
    <location>
        <position position="722"/>
    </location>
</feature>
<evidence type="ECO:0000256" key="7">
    <source>
        <dbReference type="ARBA" id="ARBA00023267"/>
    </source>
</evidence>
<keyword evidence="5 8" id="KW-0067">ATP-binding</keyword>
<evidence type="ECO:0000313" key="12">
    <source>
        <dbReference type="EMBL" id="AHW52382.1"/>
    </source>
</evidence>
<evidence type="ECO:0000256" key="1">
    <source>
        <dbReference type="ARBA" id="ARBA00001953"/>
    </source>
</evidence>
<dbReference type="Pfam" id="PF00364">
    <property type="entry name" value="Biotin_lipoyl"/>
    <property type="match status" value="1"/>
</dbReference>
<dbReference type="InterPro" id="IPR005479">
    <property type="entry name" value="CPAse_ATP-bd"/>
</dbReference>
<dbReference type="InterPro" id="IPR005481">
    <property type="entry name" value="BC-like_N"/>
</dbReference>
<dbReference type="CDD" id="cd06850">
    <property type="entry name" value="biotinyl_domain"/>
    <property type="match status" value="1"/>
</dbReference>
<keyword evidence="2" id="KW-0436">Ligase</keyword>
<protein>
    <submittedName>
        <fullName evidence="12">Acetyl-CoA/propionyl-CoA carboxylase</fullName>
    </submittedName>
</protein>
<comment type="cofactor">
    <cofactor evidence="1">
        <name>biotin</name>
        <dbReference type="ChEBI" id="CHEBI:57586"/>
    </cofactor>
</comment>
<dbReference type="GO" id="GO:0004658">
    <property type="term" value="F:propionyl-CoA carboxylase activity"/>
    <property type="evidence" value="ECO:0007669"/>
    <property type="project" value="TreeGrafter"/>
</dbReference>
<name>X5CQG2_9EUKA</name>
<dbReference type="InterPro" id="IPR011761">
    <property type="entry name" value="ATP-grasp"/>
</dbReference>
<dbReference type="PROSITE" id="PS00188">
    <property type="entry name" value="BIOTIN"/>
    <property type="match status" value="1"/>
</dbReference>
<dbReference type="InterPro" id="IPR011054">
    <property type="entry name" value="Rudment_hybrid_motif"/>
</dbReference>
<dbReference type="Gene3D" id="3.30.470.20">
    <property type="entry name" value="ATP-grasp fold, B domain"/>
    <property type="match status" value="1"/>
</dbReference>
<evidence type="ECO:0000259" key="10">
    <source>
        <dbReference type="PROSITE" id="PS50975"/>
    </source>
</evidence>
<feature type="domain" description="Lipoyl-binding" evidence="9">
    <location>
        <begin position="640"/>
        <end position="721"/>
    </location>
</feature>
<dbReference type="GO" id="GO:0046872">
    <property type="term" value="F:metal ion binding"/>
    <property type="evidence" value="ECO:0007669"/>
    <property type="project" value="UniProtKB-KW"/>
</dbReference>
<keyword evidence="3" id="KW-0479">Metal-binding</keyword>
<dbReference type="InterPro" id="IPR011764">
    <property type="entry name" value="Biotin_carboxylation_dom"/>
</dbReference>
<evidence type="ECO:0000256" key="5">
    <source>
        <dbReference type="ARBA" id="ARBA00022840"/>
    </source>
</evidence>
<evidence type="ECO:0000256" key="6">
    <source>
        <dbReference type="ARBA" id="ARBA00022842"/>
    </source>
</evidence>
<dbReference type="Gene3D" id="2.40.50.100">
    <property type="match status" value="1"/>
</dbReference>
<dbReference type="InterPro" id="IPR011053">
    <property type="entry name" value="Single_hybrid_motif"/>
</dbReference>
<dbReference type="SMART" id="SM00878">
    <property type="entry name" value="Biotin_carb_C"/>
    <property type="match status" value="1"/>
</dbReference>
<dbReference type="InterPro" id="IPR050856">
    <property type="entry name" value="Biotin_carboxylase_complex"/>
</dbReference>
<dbReference type="Pfam" id="PF02786">
    <property type="entry name" value="CPSase_L_D2"/>
    <property type="match status" value="1"/>
</dbReference>
<dbReference type="FunFam" id="3.40.50.20:FF:000010">
    <property type="entry name" value="Propionyl-CoA carboxylase subunit alpha"/>
    <property type="match status" value="1"/>
</dbReference>
<dbReference type="FunFam" id="2.40.50.100:FF:000003">
    <property type="entry name" value="Acetyl-CoA carboxylase biotin carboxyl carrier protein"/>
    <property type="match status" value="1"/>
</dbReference>
<evidence type="ECO:0000256" key="2">
    <source>
        <dbReference type="ARBA" id="ARBA00022598"/>
    </source>
</evidence>
<dbReference type="EMBL" id="KF233705">
    <property type="protein sequence ID" value="AHW52382.1"/>
    <property type="molecule type" value="mRNA"/>
</dbReference>
<dbReference type="Pfam" id="PF00289">
    <property type="entry name" value="Biotin_carb_N"/>
    <property type="match status" value="1"/>
</dbReference>
<dbReference type="PROSITE" id="PS50968">
    <property type="entry name" value="BIOTINYL_LIPOYL"/>
    <property type="match status" value="1"/>
</dbReference>
<dbReference type="InterPro" id="IPR005482">
    <property type="entry name" value="Biotin_COase_C"/>
</dbReference>
<proteinExistence type="evidence at transcript level"/>
<keyword evidence="6" id="KW-0460">Magnesium</keyword>
<organism evidence="12">
    <name type="scientific">Tisochrysis lutea</name>
    <dbReference type="NCBI Taxonomy" id="1321669"/>
    <lineage>
        <taxon>Eukaryota</taxon>
        <taxon>Haptista</taxon>
        <taxon>Haptophyta</taxon>
        <taxon>Prymnesiophyceae</taxon>
        <taxon>Isochrysidales</taxon>
        <taxon>Isochrysidaceae</taxon>
        <taxon>Tisochrysis</taxon>
    </lineage>
</organism>
<dbReference type="PROSITE" id="PS50979">
    <property type="entry name" value="BC"/>
    <property type="match status" value="1"/>
</dbReference>
<evidence type="ECO:0000256" key="3">
    <source>
        <dbReference type="ARBA" id="ARBA00022723"/>
    </source>
</evidence>
<dbReference type="PROSITE" id="PS50975">
    <property type="entry name" value="ATP_GRASP"/>
    <property type="match status" value="1"/>
</dbReference>
<dbReference type="SUPFAM" id="SSF51230">
    <property type="entry name" value="Single hybrid motif"/>
    <property type="match status" value="1"/>
</dbReference>
<feature type="domain" description="Biotin carboxylation" evidence="11">
    <location>
        <begin position="6"/>
        <end position="473"/>
    </location>
</feature>
<dbReference type="SUPFAM" id="SSF52440">
    <property type="entry name" value="PreATP-grasp domain"/>
    <property type="match status" value="1"/>
</dbReference>
<keyword evidence="7" id="KW-0092">Biotin</keyword>
<evidence type="ECO:0000256" key="4">
    <source>
        <dbReference type="ARBA" id="ARBA00022741"/>
    </source>
</evidence>
<reference evidence="12" key="1">
    <citation type="journal article" date="2014" name="J. Proteomics">
        <title>Comparative proteomics reveals proteins impacted by nitrogen deprivation in wild-type and high lipid-accumulating mutant strains of Tisochrysis lutea.</title>
        <authorList>
            <person name="Garnier M."/>
            <person name="Carrier G."/>
            <person name="Rogniaux H."/>
            <person name="Nicolau E."/>
            <person name="Bougaran G."/>
            <person name="Saint-Jean B."/>
            <person name="Cadoret J.P."/>
        </authorList>
    </citation>
    <scope>NUCLEOTIDE SEQUENCE</scope>
</reference>
<dbReference type="GO" id="GO:0005524">
    <property type="term" value="F:ATP binding"/>
    <property type="evidence" value="ECO:0007669"/>
    <property type="project" value="UniProtKB-UniRule"/>
</dbReference>
<dbReference type="Pfam" id="PF02785">
    <property type="entry name" value="Biotin_carb_C"/>
    <property type="match status" value="1"/>
</dbReference>
<evidence type="ECO:0000259" key="11">
    <source>
        <dbReference type="PROSITE" id="PS50979"/>
    </source>
</evidence>
<dbReference type="FunFam" id="3.30.1490.20:FF:000018">
    <property type="entry name" value="Biotin carboxylase"/>
    <property type="match status" value="1"/>
</dbReference>
<dbReference type="FunFam" id="3.30.470.20:FF:000028">
    <property type="entry name" value="Methylcrotonoyl-CoA carboxylase subunit alpha, mitochondrial"/>
    <property type="match status" value="1"/>
</dbReference>
<dbReference type="InterPro" id="IPR001882">
    <property type="entry name" value="Biotin_BS"/>
</dbReference>
<keyword evidence="4 8" id="KW-0547">Nucleotide-binding</keyword>
<dbReference type="AlphaFoldDB" id="X5CQG2"/>
<dbReference type="PROSITE" id="PS00867">
    <property type="entry name" value="CPSASE_2"/>
    <property type="match status" value="1"/>
</dbReference>